<dbReference type="EMBL" id="KC977571">
    <property type="protein sequence ID" value="AGO84050.2"/>
    <property type="molecule type" value="Genomic_DNA"/>
</dbReference>
<accession>S4W1P6</accession>
<dbReference type="Proteomes" id="UP000204584">
    <property type="component" value="Segment"/>
</dbReference>
<dbReference type="RefSeq" id="YP_008437118.2">
    <property type="nucleotide sequence ID" value="NC_022098.1"/>
</dbReference>
<dbReference type="GeneID" id="16605837"/>
<protein>
    <submittedName>
        <fullName evidence="1">Uncharacterized protein</fullName>
    </submittedName>
</protein>
<dbReference type="KEGG" id="vg:16605837"/>
<keyword evidence="2" id="KW-1185">Reference proteome</keyword>
<reference evidence="1 2" key="1">
    <citation type="journal article" date="2013" name="Science">
        <title>Pandoraviruses: amoeba viruses with genomes up to 2.5 Mb reaching that of parasitic eukaryotes.</title>
        <authorList>
            <person name="Philippe N."/>
            <person name="Legendre M."/>
            <person name="Doutre G."/>
            <person name="Coute Y."/>
            <person name="Poirot O."/>
            <person name="Lescot M."/>
            <person name="Arslan D."/>
            <person name="Seltzer V."/>
            <person name="Bertaux L."/>
            <person name="Bruley C."/>
            <person name="Garin J."/>
            <person name="Claverie J.M."/>
            <person name="Abergel C."/>
        </authorList>
    </citation>
    <scope>NUCLEOTIDE SEQUENCE [LARGE SCALE GENOMIC DNA]</scope>
</reference>
<evidence type="ECO:0000313" key="1">
    <source>
        <dbReference type="EMBL" id="AGO84050.2"/>
    </source>
</evidence>
<proteinExistence type="predicted"/>
<organism evidence="1 2">
    <name type="scientific">Pandoravirus salinus</name>
    <dbReference type="NCBI Taxonomy" id="1349410"/>
    <lineage>
        <taxon>Viruses</taxon>
        <taxon>Pandoravirus</taxon>
    </lineage>
</organism>
<gene>
    <name evidence="1" type="ORF">psal_cds_375</name>
</gene>
<evidence type="ECO:0000313" key="2">
    <source>
        <dbReference type="Proteomes" id="UP000204584"/>
    </source>
</evidence>
<sequence length="140" mass="16130">MVSSLRPLWPRPRATPINRATRLHEQVPLFFYPRVADLCTVPTGRAPRKNLSKKTSATLWRRPLSFPAFTFYRRPLATRKNKDGPHGRLDACKHKRRWPRQRLTRQGSRPRTPPLRCATPWTVWAAVEAVRVGGAVVLAF</sequence>
<name>S4W1P6_9VIRU</name>